<comment type="caution">
    <text evidence="1">The sequence shown here is derived from an EMBL/GenBank/DDBJ whole genome shotgun (WGS) entry which is preliminary data.</text>
</comment>
<accession>A0A133N8V2</accession>
<dbReference type="Proteomes" id="UP000194885">
    <property type="component" value="Unassembled WGS sequence"/>
</dbReference>
<name>A0A133N8V2_ENTFC</name>
<dbReference type="EMBL" id="NGKW01000006">
    <property type="protein sequence ID" value="OTN92742.1"/>
    <property type="molecule type" value="Genomic_DNA"/>
</dbReference>
<dbReference type="GeneID" id="66496704"/>
<evidence type="ECO:0000313" key="1">
    <source>
        <dbReference type="EMBL" id="OTN92742.1"/>
    </source>
</evidence>
<dbReference type="AlphaFoldDB" id="A0A133N8V2"/>
<organism evidence="1 2">
    <name type="scientific">Enterococcus faecium</name>
    <name type="common">Streptococcus faecium</name>
    <dbReference type="NCBI Taxonomy" id="1352"/>
    <lineage>
        <taxon>Bacteria</taxon>
        <taxon>Bacillati</taxon>
        <taxon>Bacillota</taxon>
        <taxon>Bacilli</taxon>
        <taxon>Lactobacillales</taxon>
        <taxon>Enterococcaceae</taxon>
        <taxon>Enterococcus</taxon>
    </lineage>
</organism>
<sequence length="56" mass="6811">MTNEWLIQQLDELSEKSEYQDRALLYEIKKLMAEIDERTTQLQGEIDGRSWNHLNW</sequence>
<proteinExistence type="predicted"/>
<reference evidence="1 2" key="1">
    <citation type="submission" date="2017-05" db="EMBL/GenBank/DDBJ databases">
        <title>The Genome Sequence of Enterococcus faecium 7H8_DIV0219.</title>
        <authorList>
            <consortium name="The Broad Institute Genomics Platform"/>
            <consortium name="The Broad Institute Genomic Center for Infectious Diseases"/>
            <person name="Earl A."/>
            <person name="Manson A."/>
            <person name="Schwartman J."/>
            <person name="Gilmore M."/>
            <person name="Abouelleil A."/>
            <person name="Cao P."/>
            <person name="Chapman S."/>
            <person name="Cusick C."/>
            <person name="Shea T."/>
            <person name="Young S."/>
            <person name="Neafsey D."/>
            <person name="Nusbaum C."/>
            <person name="Birren B."/>
        </authorList>
    </citation>
    <scope>NUCLEOTIDE SEQUENCE [LARGE SCALE GENOMIC DNA]</scope>
    <source>
        <strain evidence="1 2">7H8_DIV0219</strain>
    </source>
</reference>
<evidence type="ECO:0000313" key="2">
    <source>
        <dbReference type="Proteomes" id="UP000194885"/>
    </source>
</evidence>
<gene>
    <name evidence="1" type="ORF">A5810_002627</name>
</gene>
<dbReference type="RefSeq" id="WP_002291423.1">
    <property type="nucleotide sequence ID" value="NZ_CABGJZ010000010.1"/>
</dbReference>
<protein>
    <submittedName>
        <fullName evidence="1">Uncharacterized protein</fullName>
    </submittedName>
</protein>